<proteinExistence type="predicted"/>
<dbReference type="EMBL" id="DXCV01000039">
    <property type="protein sequence ID" value="HIY88160.1"/>
    <property type="molecule type" value="Genomic_DNA"/>
</dbReference>
<dbReference type="Proteomes" id="UP000886851">
    <property type="component" value="Unassembled WGS sequence"/>
</dbReference>
<name>A0A9D1ZHB2_9BACE</name>
<dbReference type="AlphaFoldDB" id="A0A9D1ZHB2"/>
<gene>
    <name evidence="1" type="ORF">H9824_05595</name>
</gene>
<reference evidence="1" key="2">
    <citation type="submission" date="2021-04" db="EMBL/GenBank/DDBJ databases">
        <authorList>
            <person name="Gilroy R."/>
        </authorList>
    </citation>
    <scope>NUCLEOTIDE SEQUENCE</scope>
    <source>
        <strain evidence="1">Gambia2-208</strain>
    </source>
</reference>
<accession>A0A9D1ZHB2</accession>
<organism evidence="1 2">
    <name type="scientific">Candidatus Bacteroides pullicola</name>
    <dbReference type="NCBI Taxonomy" id="2838475"/>
    <lineage>
        <taxon>Bacteria</taxon>
        <taxon>Pseudomonadati</taxon>
        <taxon>Bacteroidota</taxon>
        <taxon>Bacteroidia</taxon>
        <taxon>Bacteroidales</taxon>
        <taxon>Bacteroidaceae</taxon>
        <taxon>Bacteroides</taxon>
    </lineage>
</organism>
<comment type="caution">
    <text evidence="1">The sequence shown here is derived from an EMBL/GenBank/DDBJ whole genome shotgun (WGS) entry which is preliminary data.</text>
</comment>
<evidence type="ECO:0000313" key="1">
    <source>
        <dbReference type="EMBL" id="HIY88160.1"/>
    </source>
</evidence>
<sequence length="75" mass="9135">MEVDYKRYIVQLDDEQLSAFLLRWLDHGKPCPLLFQRPNTDGQTAVRLQYPEWDTESILFLREAVEWTECRLYER</sequence>
<evidence type="ECO:0000313" key="2">
    <source>
        <dbReference type="Proteomes" id="UP000886851"/>
    </source>
</evidence>
<protein>
    <submittedName>
        <fullName evidence="1">Uncharacterized protein</fullName>
    </submittedName>
</protein>
<reference evidence="1" key="1">
    <citation type="journal article" date="2021" name="PeerJ">
        <title>Extensive microbial diversity within the chicken gut microbiome revealed by metagenomics and culture.</title>
        <authorList>
            <person name="Gilroy R."/>
            <person name="Ravi A."/>
            <person name="Getino M."/>
            <person name="Pursley I."/>
            <person name="Horton D.L."/>
            <person name="Alikhan N.F."/>
            <person name="Baker D."/>
            <person name="Gharbi K."/>
            <person name="Hall N."/>
            <person name="Watson M."/>
            <person name="Adriaenssens E.M."/>
            <person name="Foster-Nyarko E."/>
            <person name="Jarju S."/>
            <person name="Secka A."/>
            <person name="Antonio M."/>
            <person name="Oren A."/>
            <person name="Chaudhuri R.R."/>
            <person name="La Ragione R."/>
            <person name="Hildebrand F."/>
            <person name="Pallen M.J."/>
        </authorList>
    </citation>
    <scope>NUCLEOTIDE SEQUENCE</scope>
    <source>
        <strain evidence="1">Gambia2-208</strain>
    </source>
</reference>